<proteinExistence type="predicted"/>
<dbReference type="AlphaFoldDB" id="A0A9D4N5T9"/>
<accession>A0A9D4N5T9</accession>
<evidence type="ECO:0000313" key="1">
    <source>
        <dbReference type="EMBL" id="KAH3888325.1"/>
    </source>
</evidence>
<comment type="caution">
    <text evidence="1">The sequence shown here is derived from an EMBL/GenBank/DDBJ whole genome shotgun (WGS) entry which is preliminary data.</text>
</comment>
<gene>
    <name evidence="1" type="ORF">DPMN_012357</name>
</gene>
<dbReference type="EMBL" id="JAIWYP010000001">
    <property type="protein sequence ID" value="KAH3888325.1"/>
    <property type="molecule type" value="Genomic_DNA"/>
</dbReference>
<name>A0A9D4N5T9_DREPO</name>
<organism evidence="1 2">
    <name type="scientific">Dreissena polymorpha</name>
    <name type="common">Zebra mussel</name>
    <name type="synonym">Mytilus polymorpha</name>
    <dbReference type="NCBI Taxonomy" id="45954"/>
    <lineage>
        <taxon>Eukaryota</taxon>
        <taxon>Metazoa</taxon>
        <taxon>Spiralia</taxon>
        <taxon>Lophotrochozoa</taxon>
        <taxon>Mollusca</taxon>
        <taxon>Bivalvia</taxon>
        <taxon>Autobranchia</taxon>
        <taxon>Heteroconchia</taxon>
        <taxon>Euheterodonta</taxon>
        <taxon>Imparidentia</taxon>
        <taxon>Neoheterodontei</taxon>
        <taxon>Myida</taxon>
        <taxon>Dreissenoidea</taxon>
        <taxon>Dreissenidae</taxon>
        <taxon>Dreissena</taxon>
    </lineage>
</organism>
<reference evidence="1" key="1">
    <citation type="journal article" date="2019" name="bioRxiv">
        <title>The Genome of the Zebra Mussel, Dreissena polymorpha: A Resource for Invasive Species Research.</title>
        <authorList>
            <person name="McCartney M.A."/>
            <person name="Auch B."/>
            <person name="Kono T."/>
            <person name="Mallez S."/>
            <person name="Zhang Y."/>
            <person name="Obille A."/>
            <person name="Becker A."/>
            <person name="Abrahante J.E."/>
            <person name="Garbe J."/>
            <person name="Badalamenti J.P."/>
            <person name="Herman A."/>
            <person name="Mangelson H."/>
            <person name="Liachko I."/>
            <person name="Sullivan S."/>
            <person name="Sone E.D."/>
            <person name="Koren S."/>
            <person name="Silverstein K.A.T."/>
            <person name="Beckman K.B."/>
            <person name="Gohl D.M."/>
        </authorList>
    </citation>
    <scope>NUCLEOTIDE SEQUENCE</scope>
    <source>
        <strain evidence="1">Duluth1</strain>
        <tissue evidence="1">Whole animal</tissue>
    </source>
</reference>
<evidence type="ECO:0000313" key="2">
    <source>
        <dbReference type="Proteomes" id="UP000828390"/>
    </source>
</evidence>
<reference evidence="1" key="2">
    <citation type="submission" date="2020-11" db="EMBL/GenBank/DDBJ databases">
        <authorList>
            <person name="McCartney M.A."/>
            <person name="Auch B."/>
            <person name="Kono T."/>
            <person name="Mallez S."/>
            <person name="Becker A."/>
            <person name="Gohl D.M."/>
            <person name="Silverstein K.A.T."/>
            <person name="Koren S."/>
            <person name="Bechman K.B."/>
            <person name="Herman A."/>
            <person name="Abrahante J.E."/>
            <person name="Garbe J."/>
        </authorList>
    </citation>
    <scope>NUCLEOTIDE SEQUENCE</scope>
    <source>
        <strain evidence="1">Duluth1</strain>
        <tissue evidence="1">Whole animal</tissue>
    </source>
</reference>
<sequence length="118" mass="13858">MNMYENHLMCRSYKLVYNIWSWLVSKLGDQAYVDGDRSVEHRVVEMFHAWTTNLSKERILNEFFGEESVKIVVETVAFGLWVTPHLHIDAASTMIKAWPKTWLIVTNRRRNVVESSKA</sequence>
<dbReference type="Proteomes" id="UP000828390">
    <property type="component" value="Unassembled WGS sequence"/>
</dbReference>
<protein>
    <submittedName>
        <fullName evidence="1">Uncharacterized protein</fullName>
    </submittedName>
</protein>
<keyword evidence="2" id="KW-1185">Reference proteome</keyword>